<dbReference type="Proteomes" id="UP000314294">
    <property type="component" value="Unassembled WGS sequence"/>
</dbReference>
<organism evidence="1 2">
    <name type="scientific">Liparis tanakae</name>
    <name type="common">Tanaka's snailfish</name>
    <dbReference type="NCBI Taxonomy" id="230148"/>
    <lineage>
        <taxon>Eukaryota</taxon>
        <taxon>Metazoa</taxon>
        <taxon>Chordata</taxon>
        <taxon>Craniata</taxon>
        <taxon>Vertebrata</taxon>
        <taxon>Euteleostomi</taxon>
        <taxon>Actinopterygii</taxon>
        <taxon>Neopterygii</taxon>
        <taxon>Teleostei</taxon>
        <taxon>Neoteleostei</taxon>
        <taxon>Acanthomorphata</taxon>
        <taxon>Eupercaria</taxon>
        <taxon>Perciformes</taxon>
        <taxon>Cottioidei</taxon>
        <taxon>Cottales</taxon>
        <taxon>Liparidae</taxon>
        <taxon>Liparis</taxon>
    </lineage>
</organism>
<evidence type="ECO:0000313" key="1">
    <source>
        <dbReference type="EMBL" id="TNN51427.1"/>
    </source>
</evidence>
<reference evidence="1 2" key="1">
    <citation type="submission" date="2019-03" db="EMBL/GenBank/DDBJ databases">
        <title>First draft genome of Liparis tanakae, snailfish: a comprehensive survey of snailfish specific genes.</title>
        <authorList>
            <person name="Kim W."/>
            <person name="Song I."/>
            <person name="Jeong J.-H."/>
            <person name="Kim D."/>
            <person name="Kim S."/>
            <person name="Ryu S."/>
            <person name="Song J.Y."/>
            <person name="Lee S.K."/>
        </authorList>
    </citation>
    <scope>NUCLEOTIDE SEQUENCE [LARGE SCALE GENOMIC DNA]</scope>
    <source>
        <tissue evidence="1">Muscle</tissue>
    </source>
</reference>
<dbReference type="EMBL" id="SRLO01000583">
    <property type="protein sequence ID" value="TNN51427.1"/>
    <property type="molecule type" value="Genomic_DNA"/>
</dbReference>
<dbReference type="AlphaFoldDB" id="A0A4Z2GCY7"/>
<comment type="caution">
    <text evidence="1">The sequence shown here is derived from an EMBL/GenBank/DDBJ whole genome shotgun (WGS) entry which is preliminary data.</text>
</comment>
<proteinExistence type="predicted"/>
<accession>A0A4Z2GCY7</accession>
<name>A0A4Z2GCY7_9TELE</name>
<keyword evidence="2" id="KW-1185">Reference proteome</keyword>
<evidence type="ECO:0000313" key="2">
    <source>
        <dbReference type="Proteomes" id="UP000314294"/>
    </source>
</evidence>
<sequence length="111" mass="12368">MCCDALGKAVLYCGAESSGPCGATWLSTIMTGRWGYILFDMRKRLVFLLLRREHPMVSGCERASRMRSGEITKKTRALPRGFMSREMDSCACWTHLKPTASVAGIDACRLE</sequence>
<gene>
    <name evidence="1" type="ORF">EYF80_038400</name>
</gene>
<protein>
    <submittedName>
        <fullName evidence="1">Uncharacterized protein</fullName>
    </submittedName>
</protein>